<dbReference type="GO" id="GO:0003677">
    <property type="term" value="F:DNA binding"/>
    <property type="evidence" value="ECO:0007669"/>
    <property type="project" value="UniProtKB-KW"/>
</dbReference>
<reference evidence="6 7" key="1">
    <citation type="submission" date="2020-02" db="EMBL/GenBank/DDBJ databases">
        <title>Aliifodinibius halophilus 2W32, complete genome.</title>
        <authorList>
            <person name="Li Y."/>
            <person name="Wu S."/>
        </authorList>
    </citation>
    <scope>NUCLEOTIDE SEQUENCE [LARGE SCALE GENOMIC DNA]</scope>
    <source>
        <strain evidence="6 7">2W32</strain>
    </source>
</reference>
<dbReference type="FunFam" id="1.10.10.10:FF:000001">
    <property type="entry name" value="LysR family transcriptional regulator"/>
    <property type="match status" value="1"/>
</dbReference>
<keyword evidence="2" id="KW-0805">Transcription regulation</keyword>
<dbReference type="Proteomes" id="UP000479132">
    <property type="component" value="Unassembled WGS sequence"/>
</dbReference>
<evidence type="ECO:0000259" key="5">
    <source>
        <dbReference type="PROSITE" id="PS50931"/>
    </source>
</evidence>
<dbReference type="CDD" id="cd05466">
    <property type="entry name" value="PBP2_LTTR_substrate"/>
    <property type="match status" value="1"/>
</dbReference>
<dbReference type="GO" id="GO:0005829">
    <property type="term" value="C:cytosol"/>
    <property type="evidence" value="ECO:0007669"/>
    <property type="project" value="TreeGrafter"/>
</dbReference>
<keyword evidence="4" id="KW-0804">Transcription</keyword>
<evidence type="ECO:0000313" key="6">
    <source>
        <dbReference type="EMBL" id="NGP88702.1"/>
    </source>
</evidence>
<evidence type="ECO:0000256" key="4">
    <source>
        <dbReference type="ARBA" id="ARBA00023163"/>
    </source>
</evidence>
<dbReference type="SUPFAM" id="SSF53850">
    <property type="entry name" value="Periplasmic binding protein-like II"/>
    <property type="match status" value="1"/>
</dbReference>
<dbReference type="SUPFAM" id="SSF46785">
    <property type="entry name" value="Winged helix' DNA-binding domain"/>
    <property type="match status" value="1"/>
</dbReference>
<dbReference type="InterPro" id="IPR000847">
    <property type="entry name" value="LysR_HTH_N"/>
</dbReference>
<keyword evidence="7" id="KW-1185">Reference proteome</keyword>
<dbReference type="InterPro" id="IPR005119">
    <property type="entry name" value="LysR_subst-bd"/>
</dbReference>
<dbReference type="Gene3D" id="3.40.190.290">
    <property type="match status" value="1"/>
</dbReference>
<name>A0A6M1TEU7_9BACT</name>
<protein>
    <submittedName>
        <fullName evidence="6">LysR family transcriptional regulator</fullName>
    </submittedName>
</protein>
<dbReference type="EMBL" id="JAALLS010000011">
    <property type="protein sequence ID" value="NGP88702.1"/>
    <property type="molecule type" value="Genomic_DNA"/>
</dbReference>
<dbReference type="PROSITE" id="PS50931">
    <property type="entry name" value="HTH_LYSR"/>
    <property type="match status" value="1"/>
</dbReference>
<organism evidence="6 7">
    <name type="scientific">Fodinibius halophilus</name>
    <dbReference type="NCBI Taxonomy" id="1736908"/>
    <lineage>
        <taxon>Bacteria</taxon>
        <taxon>Pseudomonadati</taxon>
        <taxon>Balneolota</taxon>
        <taxon>Balneolia</taxon>
        <taxon>Balneolales</taxon>
        <taxon>Balneolaceae</taxon>
        <taxon>Fodinibius</taxon>
    </lineage>
</organism>
<dbReference type="Pfam" id="PF00126">
    <property type="entry name" value="HTH_1"/>
    <property type="match status" value="1"/>
</dbReference>
<proteinExistence type="inferred from homology"/>
<dbReference type="GO" id="GO:0003700">
    <property type="term" value="F:DNA-binding transcription factor activity"/>
    <property type="evidence" value="ECO:0007669"/>
    <property type="project" value="InterPro"/>
</dbReference>
<gene>
    <name evidence="6" type="ORF">G3569_10070</name>
</gene>
<sequence>MELRQLKYLVSIAEEGTFTAAAEKLFISQSALSQQVKRMEEELGVPLFDRSRNRLQFTEAGELLHHRARKIIKEVEEAKTAIDDLEGLCRGTLSIGVVQTVNAYLIPRVVSYFSREYPKVKLGIEELSAPLLEEKLYNHELDIGISFNPSVYPDLDFERIFSEQLLMIVNPRHKLAQCSSIEVKGMGEEHLLLLSNGYCTRRIWDAAAREAEVEPNVQIEMNTIDGLLSAIQNNTKVGTVLPALTMEMKAAEGLMGIPLENPSPEREVGILWRKGAYRNKASEKFADVARQQYRQLNEE</sequence>
<dbReference type="Gene3D" id="1.10.10.10">
    <property type="entry name" value="Winged helix-like DNA-binding domain superfamily/Winged helix DNA-binding domain"/>
    <property type="match status" value="1"/>
</dbReference>
<dbReference type="RefSeq" id="WP_165268692.1">
    <property type="nucleotide sequence ID" value="NZ_JAALLS010000011.1"/>
</dbReference>
<dbReference type="PANTHER" id="PTHR30419">
    <property type="entry name" value="HTH-TYPE TRANSCRIPTIONAL REGULATOR YBHD"/>
    <property type="match status" value="1"/>
</dbReference>
<evidence type="ECO:0000256" key="3">
    <source>
        <dbReference type="ARBA" id="ARBA00023125"/>
    </source>
</evidence>
<evidence type="ECO:0000313" key="7">
    <source>
        <dbReference type="Proteomes" id="UP000479132"/>
    </source>
</evidence>
<dbReference type="AlphaFoldDB" id="A0A6M1TEU7"/>
<evidence type="ECO:0000256" key="2">
    <source>
        <dbReference type="ARBA" id="ARBA00023015"/>
    </source>
</evidence>
<dbReference type="Pfam" id="PF03466">
    <property type="entry name" value="LysR_substrate"/>
    <property type="match status" value="1"/>
</dbReference>
<comment type="caution">
    <text evidence="6">The sequence shown here is derived from an EMBL/GenBank/DDBJ whole genome shotgun (WGS) entry which is preliminary data.</text>
</comment>
<feature type="domain" description="HTH lysR-type" evidence="5">
    <location>
        <begin position="1"/>
        <end position="58"/>
    </location>
</feature>
<accession>A0A6M1TEU7</accession>
<keyword evidence="3" id="KW-0238">DNA-binding</keyword>
<dbReference type="InterPro" id="IPR036390">
    <property type="entry name" value="WH_DNA-bd_sf"/>
</dbReference>
<comment type="similarity">
    <text evidence="1">Belongs to the LysR transcriptional regulatory family.</text>
</comment>
<dbReference type="PRINTS" id="PR00039">
    <property type="entry name" value="HTHLYSR"/>
</dbReference>
<dbReference type="InterPro" id="IPR050950">
    <property type="entry name" value="HTH-type_LysR_regulators"/>
</dbReference>
<evidence type="ECO:0000256" key="1">
    <source>
        <dbReference type="ARBA" id="ARBA00009437"/>
    </source>
</evidence>
<dbReference type="InterPro" id="IPR036388">
    <property type="entry name" value="WH-like_DNA-bd_sf"/>
</dbReference>